<sequence length="44" mass="5027">MSTTSFSKPSPSKNFLCIPAPFSIRFLRGRSHWSRSFTTSDGRF</sequence>
<accession>A0A8S5MUU5</accession>
<name>A0A8S5MUU5_9CAUD</name>
<reference evidence="1" key="1">
    <citation type="journal article" date="2021" name="Proc. Natl. Acad. Sci. U.S.A.">
        <title>A Catalog of Tens of Thousands of Viruses from Human Metagenomes Reveals Hidden Associations with Chronic Diseases.</title>
        <authorList>
            <person name="Tisza M.J."/>
            <person name="Buck C.B."/>
        </authorList>
    </citation>
    <scope>NUCLEOTIDE SEQUENCE</scope>
    <source>
        <strain evidence="1">CtGyV19</strain>
    </source>
</reference>
<dbReference type="EMBL" id="BK014994">
    <property type="protein sequence ID" value="DAD86126.1"/>
    <property type="molecule type" value="Genomic_DNA"/>
</dbReference>
<organism evidence="1">
    <name type="scientific">Siphoviridae sp. ctGyV19</name>
    <dbReference type="NCBI Taxonomy" id="2826225"/>
    <lineage>
        <taxon>Viruses</taxon>
        <taxon>Duplodnaviria</taxon>
        <taxon>Heunggongvirae</taxon>
        <taxon>Uroviricota</taxon>
        <taxon>Caudoviricetes</taxon>
    </lineage>
</organism>
<proteinExistence type="predicted"/>
<evidence type="ECO:0000313" key="1">
    <source>
        <dbReference type="EMBL" id="DAD86126.1"/>
    </source>
</evidence>
<protein>
    <submittedName>
        <fullName evidence="1">Uncharacterized protein</fullName>
    </submittedName>
</protein>